<evidence type="ECO:0000313" key="2">
    <source>
        <dbReference type="EMBL" id="KAK3781718.1"/>
    </source>
</evidence>
<dbReference type="EMBL" id="JAWDGP010002612">
    <property type="protein sequence ID" value="KAK3781718.1"/>
    <property type="molecule type" value="Genomic_DNA"/>
</dbReference>
<keyword evidence="3" id="KW-1185">Reference proteome</keyword>
<feature type="compositionally biased region" description="Polar residues" evidence="1">
    <location>
        <begin position="64"/>
        <end position="83"/>
    </location>
</feature>
<gene>
    <name evidence="2" type="ORF">RRG08_043625</name>
</gene>
<name>A0AAE1A5L3_9GAST</name>
<dbReference type="AlphaFoldDB" id="A0AAE1A5L3"/>
<evidence type="ECO:0000313" key="3">
    <source>
        <dbReference type="Proteomes" id="UP001283361"/>
    </source>
</evidence>
<comment type="caution">
    <text evidence="2">The sequence shown here is derived from an EMBL/GenBank/DDBJ whole genome shotgun (WGS) entry which is preliminary data.</text>
</comment>
<sequence length="116" mass="13137">MLDKLNYGRYLARKDSRNRILGVFTNSGGNLHPLKHVRVYPTLARLRPSSTPIEAFGSAHSRTWSNQDLYQKPPSSRDVSTTRYNKEVSPVELDPRGQYPESALALPEVTERLAVK</sequence>
<feature type="region of interest" description="Disordered" evidence="1">
    <location>
        <begin position="64"/>
        <end position="103"/>
    </location>
</feature>
<dbReference type="Proteomes" id="UP001283361">
    <property type="component" value="Unassembled WGS sequence"/>
</dbReference>
<organism evidence="2 3">
    <name type="scientific">Elysia crispata</name>
    <name type="common">lettuce slug</name>
    <dbReference type="NCBI Taxonomy" id="231223"/>
    <lineage>
        <taxon>Eukaryota</taxon>
        <taxon>Metazoa</taxon>
        <taxon>Spiralia</taxon>
        <taxon>Lophotrochozoa</taxon>
        <taxon>Mollusca</taxon>
        <taxon>Gastropoda</taxon>
        <taxon>Heterobranchia</taxon>
        <taxon>Euthyneura</taxon>
        <taxon>Panpulmonata</taxon>
        <taxon>Sacoglossa</taxon>
        <taxon>Placobranchoidea</taxon>
        <taxon>Plakobranchidae</taxon>
        <taxon>Elysia</taxon>
    </lineage>
</organism>
<reference evidence="2" key="1">
    <citation type="journal article" date="2023" name="G3 (Bethesda)">
        <title>A reference genome for the long-term kleptoplast-retaining sea slug Elysia crispata morphotype clarki.</title>
        <authorList>
            <person name="Eastman K.E."/>
            <person name="Pendleton A.L."/>
            <person name="Shaikh M.A."/>
            <person name="Suttiyut T."/>
            <person name="Ogas R."/>
            <person name="Tomko P."/>
            <person name="Gavelis G."/>
            <person name="Widhalm J.R."/>
            <person name="Wisecaver J.H."/>
        </authorList>
    </citation>
    <scope>NUCLEOTIDE SEQUENCE</scope>
    <source>
        <strain evidence="2">ECLA1</strain>
    </source>
</reference>
<protein>
    <submittedName>
        <fullName evidence="2">Uncharacterized protein</fullName>
    </submittedName>
</protein>
<proteinExistence type="predicted"/>
<accession>A0AAE1A5L3</accession>
<evidence type="ECO:0000256" key="1">
    <source>
        <dbReference type="SAM" id="MobiDB-lite"/>
    </source>
</evidence>